<evidence type="ECO:0000256" key="1">
    <source>
        <dbReference type="SAM" id="MobiDB-lite"/>
    </source>
</evidence>
<name>K7MP08_SOYBN</name>
<dbReference type="HOGENOM" id="CLU_3091156_0_0_1"/>
<dbReference type="Gramene" id="KRH05924">
    <property type="protein sequence ID" value="KRH05924"/>
    <property type="gene ID" value="GLYMA_17G256600"/>
</dbReference>
<accession>K7MP08</accession>
<keyword evidence="4" id="KW-1185">Reference proteome</keyword>
<reference evidence="3" key="2">
    <citation type="submission" date="2018-02" db="UniProtKB">
        <authorList>
            <consortium name="EnsemblPlants"/>
        </authorList>
    </citation>
    <scope>IDENTIFICATION</scope>
    <source>
        <strain evidence="3">Williams 82</strain>
    </source>
</reference>
<evidence type="ECO:0000313" key="2">
    <source>
        <dbReference type="EMBL" id="KRH05924.1"/>
    </source>
</evidence>
<reference evidence="2 3" key="1">
    <citation type="journal article" date="2010" name="Nature">
        <title>Genome sequence of the palaeopolyploid soybean.</title>
        <authorList>
            <person name="Schmutz J."/>
            <person name="Cannon S.B."/>
            <person name="Schlueter J."/>
            <person name="Ma J."/>
            <person name="Mitros T."/>
            <person name="Nelson W."/>
            <person name="Hyten D.L."/>
            <person name="Song Q."/>
            <person name="Thelen J.J."/>
            <person name="Cheng J."/>
            <person name="Xu D."/>
            <person name="Hellsten U."/>
            <person name="May G.D."/>
            <person name="Yu Y."/>
            <person name="Sakurai T."/>
            <person name="Umezawa T."/>
            <person name="Bhattacharyya M.K."/>
            <person name="Sandhu D."/>
            <person name="Valliyodan B."/>
            <person name="Lindquist E."/>
            <person name="Peto M."/>
            <person name="Grant D."/>
            <person name="Shu S."/>
            <person name="Goodstein D."/>
            <person name="Barry K."/>
            <person name="Futrell-Griggs M."/>
            <person name="Abernathy B."/>
            <person name="Du J."/>
            <person name="Tian Z."/>
            <person name="Zhu L."/>
            <person name="Gill N."/>
            <person name="Joshi T."/>
            <person name="Libault M."/>
            <person name="Sethuraman A."/>
            <person name="Zhang X.-C."/>
            <person name="Shinozaki K."/>
            <person name="Nguyen H.T."/>
            <person name="Wing R.A."/>
            <person name="Cregan P."/>
            <person name="Specht J."/>
            <person name="Grimwood J."/>
            <person name="Rokhsar D."/>
            <person name="Stacey G."/>
            <person name="Shoemaker R.C."/>
            <person name="Jackson S.A."/>
        </authorList>
    </citation>
    <scope>NUCLEOTIDE SEQUENCE [LARGE SCALE GENOMIC DNA]</scope>
    <source>
        <strain evidence="3">cv. Williams 82</strain>
        <tissue evidence="2">Callus</tissue>
    </source>
</reference>
<dbReference type="InParanoid" id="K7MP08"/>
<evidence type="ECO:0000313" key="4">
    <source>
        <dbReference type="Proteomes" id="UP000008827"/>
    </source>
</evidence>
<dbReference type="EMBL" id="CM000850">
    <property type="protein sequence ID" value="KRH05924.1"/>
    <property type="molecule type" value="Genomic_DNA"/>
</dbReference>
<reference evidence="2" key="3">
    <citation type="submission" date="2018-07" db="EMBL/GenBank/DDBJ databases">
        <title>WGS assembly of Glycine max.</title>
        <authorList>
            <person name="Schmutz J."/>
            <person name="Cannon S."/>
            <person name="Schlueter J."/>
            <person name="Ma J."/>
            <person name="Mitros T."/>
            <person name="Nelson W."/>
            <person name="Hyten D."/>
            <person name="Song Q."/>
            <person name="Thelen J."/>
            <person name="Cheng J."/>
            <person name="Xu D."/>
            <person name="Hellsten U."/>
            <person name="May G."/>
            <person name="Yu Y."/>
            <person name="Sakurai T."/>
            <person name="Umezawa T."/>
            <person name="Bhattacharyya M."/>
            <person name="Sandhu D."/>
            <person name="Valliyodan B."/>
            <person name="Lindquist E."/>
            <person name="Peto M."/>
            <person name="Grant D."/>
            <person name="Shu S."/>
            <person name="Goodstein D."/>
            <person name="Barry K."/>
            <person name="Futrell-Griggs M."/>
            <person name="Abernathy B."/>
            <person name="Du J."/>
            <person name="Tian Z."/>
            <person name="Zhu L."/>
            <person name="Gill N."/>
            <person name="Joshi T."/>
            <person name="Libault M."/>
            <person name="Sethuraman A."/>
            <person name="Zhang X."/>
            <person name="Shinozaki K."/>
            <person name="Nguyen H."/>
            <person name="Wing R."/>
            <person name="Cregan P."/>
            <person name="Specht J."/>
            <person name="Grimwood J."/>
            <person name="Rokhsar D."/>
            <person name="Stacey G."/>
            <person name="Shoemaker R."/>
            <person name="Jackson S."/>
        </authorList>
    </citation>
    <scope>NUCLEOTIDE SEQUENCE</scope>
    <source>
        <tissue evidence="2">Callus</tissue>
    </source>
</reference>
<gene>
    <name evidence="2" type="ORF">GLYMA_17G256600</name>
</gene>
<dbReference type="Proteomes" id="UP000008827">
    <property type="component" value="Chromosome 17"/>
</dbReference>
<proteinExistence type="predicted"/>
<feature type="region of interest" description="Disordered" evidence="1">
    <location>
        <begin position="1"/>
        <end position="26"/>
    </location>
</feature>
<protein>
    <submittedName>
        <fullName evidence="2 3">Uncharacterized protein</fullName>
    </submittedName>
</protein>
<sequence length="52" mass="5942">MSGLTERLVSFQGRKEEKKSHNKCSTQKLKTNNTKHSLMLRSACFLMQTNGL</sequence>
<dbReference type="AlphaFoldDB" id="K7MP08"/>
<dbReference type="EnsemblPlants" id="KRH05924">
    <property type="protein sequence ID" value="KRH05924"/>
    <property type="gene ID" value="GLYMA_17G256600"/>
</dbReference>
<dbReference type="PaxDb" id="3847-GLYMA17G37590.1"/>
<organism evidence="2">
    <name type="scientific">Glycine max</name>
    <name type="common">Soybean</name>
    <name type="synonym">Glycine hispida</name>
    <dbReference type="NCBI Taxonomy" id="3847"/>
    <lineage>
        <taxon>Eukaryota</taxon>
        <taxon>Viridiplantae</taxon>
        <taxon>Streptophyta</taxon>
        <taxon>Embryophyta</taxon>
        <taxon>Tracheophyta</taxon>
        <taxon>Spermatophyta</taxon>
        <taxon>Magnoliopsida</taxon>
        <taxon>eudicotyledons</taxon>
        <taxon>Gunneridae</taxon>
        <taxon>Pentapetalae</taxon>
        <taxon>rosids</taxon>
        <taxon>fabids</taxon>
        <taxon>Fabales</taxon>
        <taxon>Fabaceae</taxon>
        <taxon>Papilionoideae</taxon>
        <taxon>50 kb inversion clade</taxon>
        <taxon>NPAAA clade</taxon>
        <taxon>indigoferoid/millettioid clade</taxon>
        <taxon>Phaseoleae</taxon>
        <taxon>Glycine</taxon>
        <taxon>Glycine subgen. Soja</taxon>
    </lineage>
</organism>
<evidence type="ECO:0000313" key="3">
    <source>
        <dbReference type="EnsemblPlants" id="KRH05924"/>
    </source>
</evidence>